<proteinExistence type="predicted"/>
<evidence type="ECO:0000313" key="2">
    <source>
        <dbReference type="Proteomes" id="UP001482620"/>
    </source>
</evidence>
<accession>A0ABV0TQ84</accession>
<comment type="caution">
    <text evidence="1">The sequence shown here is derived from an EMBL/GenBank/DDBJ whole genome shotgun (WGS) entry which is preliminary data.</text>
</comment>
<name>A0ABV0TQ84_9TELE</name>
<reference evidence="1 2" key="1">
    <citation type="submission" date="2021-06" db="EMBL/GenBank/DDBJ databases">
        <authorList>
            <person name="Palmer J.M."/>
        </authorList>
    </citation>
    <scope>NUCLEOTIDE SEQUENCE [LARGE SCALE GENOMIC DNA]</scope>
    <source>
        <strain evidence="2">if_2019</strain>
        <tissue evidence="1">Muscle</tissue>
    </source>
</reference>
<evidence type="ECO:0000313" key="1">
    <source>
        <dbReference type="EMBL" id="MEQ2234939.1"/>
    </source>
</evidence>
<dbReference type="EMBL" id="JAHRIQ010042243">
    <property type="protein sequence ID" value="MEQ2234939.1"/>
    <property type="molecule type" value="Genomic_DNA"/>
</dbReference>
<protein>
    <submittedName>
        <fullName evidence="1">Uncharacterized protein</fullName>
    </submittedName>
</protein>
<keyword evidence="2" id="KW-1185">Reference proteome</keyword>
<dbReference type="Proteomes" id="UP001482620">
    <property type="component" value="Unassembled WGS sequence"/>
</dbReference>
<sequence length="133" mass="14688">MLEKIKVSRCSFSLISCNKPAVISAAVLQLCCPSNLHTAQFPTLSSFLGQKTMSPDQMTLPSSPPSLLPSVRSQIGVIYSSWLPCRKTDDWLGNLVSHTDPEIIDSESPLFLFQTQKNGKVTHFMRHKGQVLA</sequence>
<organism evidence="1 2">
    <name type="scientific">Ilyodon furcidens</name>
    <name type="common">goldbreast splitfin</name>
    <dbReference type="NCBI Taxonomy" id="33524"/>
    <lineage>
        <taxon>Eukaryota</taxon>
        <taxon>Metazoa</taxon>
        <taxon>Chordata</taxon>
        <taxon>Craniata</taxon>
        <taxon>Vertebrata</taxon>
        <taxon>Euteleostomi</taxon>
        <taxon>Actinopterygii</taxon>
        <taxon>Neopterygii</taxon>
        <taxon>Teleostei</taxon>
        <taxon>Neoteleostei</taxon>
        <taxon>Acanthomorphata</taxon>
        <taxon>Ovalentaria</taxon>
        <taxon>Atherinomorphae</taxon>
        <taxon>Cyprinodontiformes</taxon>
        <taxon>Goodeidae</taxon>
        <taxon>Ilyodon</taxon>
    </lineage>
</organism>
<gene>
    <name evidence="1" type="ORF">ILYODFUR_036541</name>
</gene>